<keyword evidence="3" id="KW-0732">Signal</keyword>
<dbReference type="GO" id="GO:0030288">
    <property type="term" value="C:outer membrane-bounded periplasmic space"/>
    <property type="evidence" value="ECO:0007669"/>
    <property type="project" value="InterPro"/>
</dbReference>
<evidence type="ECO:0000256" key="8">
    <source>
        <dbReference type="PIRSR" id="PIRSR018455-2"/>
    </source>
</evidence>
<protein>
    <submittedName>
        <fullName evidence="10">Penicillin-insensitive murein endopeptidase</fullName>
    </submittedName>
</protein>
<evidence type="ECO:0000256" key="2">
    <source>
        <dbReference type="ARBA" id="ARBA00022723"/>
    </source>
</evidence>
<accession>A0A1H4B9I6</accession>
<feature type="disulfide bond" evidence="8">
    <location>
        <begin position="217"/>
        <end position="224"/>
    </location>
</feature>
<dbReference type="SUPFAM" id="SSF55166">
    <property type="entry name" value="Hedgehog/DD-peptidase"/>
    <property type="match status" value="1"/>
</dbReference>
<name>A0A1H4B9I6_9RHOB</name>
<dbReference type="Proteomes" id="UP000198703">
    <property type="component" value="Unassembled WGS sequence"/>
</dbReference>
<evidence type="ECO:0000256" key="7">
    <source>
        <dbReference type="ARBA" id="ARBA00023049"/>
    </source>
</evidence>
<gene>
    <name evidence="10" type="ORF">SAMN05444370_10590</name>
</gene>
<evidence type="ECO:0000256" key="6">
    <source>
        <dbReference type="ARBA" id="ARBA00022833"/>
    </source>
</evidence>
<dbReference type="NCBIfam" id="NF006947">
    <property type="entry name" value="PRK09429.1"/>
    <property type="match status" value="1"/>
</dbReference>
<sequence length="280" mass="29560">MAAALAAAAAFAADDGGPAKNRFGALTGPASGAPEAIGGYARGCLAGAAALPEDGPGWQTMRPSRNRAWGHPETVAFVARLGEASLALGWPGVLVGDMSQPRGGPMTSGHASHQVGLDVDIWLTRPGEERMSRAERESRSAVNKVAPDRRRVAASWTDDHARLIRAAARDPGVARIFVNAAIKAELCRWAPPGDREWLSRVRPWWGHDHHFHVRLACPAGSPSCEDQAPPAAGDGCDATLDWWFSDEALNPPPPKEPPKPRRPLSMADLPPACAAVASAP</sequence>
<feature type="disulfide bond" evidence="8">
    <location>
        <begin position="44"/>
        <end position="273"/>
    </location>
</feature>
<keyword evidence="6" id="KW-0862">Zinc</keyword>
<evidence type="ECO:0000313" key="10">
    <source>
        <dbReference type="EMBL" id="SEA44787.1"/>
    </source>
</evidence>
<dbReference type="InterPro" id="IPR009045">
    <property type="entry name" value="Zn_M74/Hedgehog-like"/>
</dbReference>
<keyword evidence="1" id="KW-0645">Protease</keyword>
<dbReference type="GO" id="GO:0008237">
    <property type="term" value="F:metallopeptidase activity"/>
    <property type="evidence" value="ECO:0007669"/>
    <property type="project" value="UniProtKB-KW"/>
</dbReference>
<feature type="region of interest" description="Disordered" evidence="9">
    <location>
        <begin position="245"/>
        <end position="267"/>
    </location>
</feature>
<evidence type="ECO:0000313" key="11">
    <source>
        <dbReference type="Proteomes" id="UP000198703"/>
    </source>
</evidence>
<evidence type="ECO:0000256" key="4">
    <source>
        <dbReference type="ARBA" id="ARBA00022764"/>
    </source>
</evidence>
<dbReference type="Gene3D" id="3.30.1380.10">
    <property type="match status" value="1"/>
</dbReference>
<proteinExistence type="predicted"/>
<keyword evidence="4" id="KW-0574">Periplasm</keyword>
<keyword evidence="5" id="KW-0378">Hydrolase</keyword>
<dbReference type="Pfam" id="PF03411">
    <property type="entry name" value="Peptidase_M74"/>
    <property type="match status" value="1"/>
</dbReference>
<dbReference type="STRING" id="89524.SAMN05444370_10590"/>
<dbReference type="GO" id="GO:0006508">
    <property type="term" value="P:proteolysis"/>
    <property type="evidence" value="ECO:0007669"/>
    <property type="project" value="UniProtKB-KW"/>
</dbReference>
<reference evidence="10 11" key="1">
    <citation type="submission" date="2016-10" db="EMBL/GenBank/DDBJ databases">
        <authorList>
            <person name="de Groot N.N."/>
        </authorList>
    </citation>
    <scope>NUCLEOTIDE SEQUENCE [LARGE SCALE GENOMIC DNA]</scope>
    <source>
        <strain evidence="10 11">DSM 15345</strain>
    </source>
</reference>
<evidence type="ECO:0000256" key="3">
    <source>
        <dbReference type="ARBA" id="ARBA00022729"/>
    </source>
</evidence>
<dbReference type="GO" id="GO:0046872">
    <property type="term" value="F:metal ion binding"/>
    <property type="evidence" value="ECO:0007669"/>
    <property type="project" value="UniProtKB-KW"/>
</dbReference>
<feature type="disulfide bond" evidence="8">
    <location>
        <begin position="187"/>
        <end position="236"/>
    </location>
</feature>
<dbReference type="AlphaFoldDB" id="A0A1H4B9I6"/>
<evidence type="ECO:0000256" key="5">
    <source>
        <dbReference type="ARBA" id="ARBA00022801"/>
    </source>
</evidence>
<keyword evidence="8" id="KW-1015">Disulfide bond</keyword>
<keyword evidence="2" id="KW-0479">Metal-binding</keyword>
<keyword evidence="11" id="KW-1185">Reference proteome</keyword>
<dbReference type="InterPro" id="IPR005073">
    <property type="entry name" value="Peptidase_M74"/>
</dbReference>
<keyword evidence="7" id="KW-0482">Metalloprotease</keyword>
<dbReference type="PIRSF" id="PIRSF018455">
    <property type="entry name" value="MepA"/>
    <property type="match status" value="1"/>
</dbReference>
<dbReference type="GO" id="GO:0004252">
    <property type="term" value="F:serine-type endopeptidase activity"/>
    <property type="evidence" value="ECO:0007669"/>
    <property type="project" value="InterPro"/>
</dbReference>
<evidence type="ECO:0000256" key="1">
    <source>
        <dbReference type="ARBA" id="ARBA00022670"/>
    </source>
</evidence>
<dbReference type="EMBL" id="FNQM01000005">
    <property type="protein sequence ID" value="SEA44787.1"/>
    <property type="molecule type" value="Genomic_DNA"/>
</dbReference>
<evidence type="ECO:0000256" key="9">
    <source>
        <dbReference type="SAM" id="MobiDB-lite"/>
    </source>
</evidence>
<organism evidence="10 11">
    <name type="scientific">Rubrimonas cliftonensis</name>
    <dbReference type="NCBI Taxonomy" id="89524"/>
    <lineage>
        <taxon>Bacteria</taxon>
        <taxon>Pseudomonadati</taxon>
        <taxon>Pseudomonadota</taxon>
        <taxon>Alphaproteobacteria</taxon>
        <taxon>Rhodobacterales</taxon>
        <taxon>Paracoccaceae</taxon>
        <taxon>Rubrimonas</taxon>
    </lineage>
</organism>